<comment type="caution">
    <text evidence="1">The sequence shown here is derived from an EMBL/GenBank/DDBJ whole genome shotgun (WGS) entry which is preliminary data.</text>
</comment>
<reference evidence="1 2" key="1">
    <citation type="submission" date="2024-03" db="EMBL/GenBank/DDBJ databases">
        <title>Human intestinal bacterial collection.</title>
        <authorList>
            <person name="Pauvert C."/>
            <person name="Hitch T.C.A."/>
            <person name="Clavel T."/>
        </authorList>
    </citation>
    <scope>NUCLEOTIDE SEQUENCE [LARGE SCALE GENOMIC DNA]</scope>
    <source>
        <strain evidence="1 2">CLA-JM-H11</strain>
    </source>
</reference>
<organism evidence="1 2">
    <name type="scientific">Ruthenibacterium intestinale</name>
    <dbReference type="NCBI Taxonomy" id="3133163"/>
    <lineage>
        <taxon>Bacteria</taxon>
        <taxon>Bacillati</taxon>
        <taxon>Bacillota</taxon>
        <taxon>Clostridia</taxon>
        <taxon>Eubacteriales</taxon>
        <taxon>Oscillospiraceae</taxon>
        <taxon>Ruthenibacterium</taxon>
    </lineage>
</organism>
<dbReference type="EMBL" id="JBBMFA010000101">
    <property type="protein sequence ID" value="MEQ2521060.1"/>
    <property type="molecule type" value="Genomic_DNA"/>
</dbReference>
<accession>A0ABV1GGT6</accession>
<proteinExistence type="predicted"/>
<protein>
    <submittedName>
        <fullName evidence="1">Cytochrome C</fullName>
    </submittedName>
</protein>
<dbReference type="RefSeq" id="WP_349216601.1">
    <property type="nucleotide sequence ID" value="NZ_JBBMFA010000101.1"/>
</dbReference>
<name>A0ABV1GGT6_9FIRM</name>
<gene>
    <name evidence="1" type="ORF">WMO24_11570</name>
</gene>
<keyword evidence="2" id="KW-1185">Reference proteome</keyword>
<evidence type="ECO:0000313" key="2">
    <source>
        <dbReference type="Proteomes" id="UP001477672"/>
    </source>
</evidence>
<dbReference type="Proteomes" id="UP001477672">
    <property type="component" value="Unassembled WGS sequence"/>
</dbReference>
<evidence type="ECO:0000313" key="1">
    <source>
        <dbReference type="EMBL" id="MEQ2521060.1"/>
    </source>
</evidence>
<sequence length="63" mass="7172">MPTISKKELEDYQQLCKDRNNGRILTPDGLRLICEAYKNDPEAIGKHMLETLARIQSIKKVGS</sequence>